<dbReference type="InterPro" id="IPR037185">
    <property type="entry name" value="EmrE-like"/>
</dbReference>
<feature type="transmembrane region" description="Helical" evidence="1">
    <location>
        <begin position="37"/>
        <end position="56"/>
    </location>
</feature>
<name>A0A837HS02_9BACT</name>
<keyword evidence="1" id="KW-0472">Membrane</keyword>
<feature type="transmembrane region" description="Helical" evidence="1">
    <location>
        <begin position="6"/>
        <end position="25"/>
    </location>
</feature>
<organism evidence="2 3">
    <name type="scientific">Candidatus Yanofskybacteria bacterium GW2011_GWD1_39_16</name>
    <dbReference type="NCBI Taxonomy" id="1619030"/>
    <lineage>
        <taxon>Bacteria</taxon>
        <taxon>Candidatus Yanofskyibacteriota</taxon>
    </lineage>
</organism>
<feature type="transmembrane region" description="Helical" evidence="1">
    <location>
        <begin position="62"/>
        <end position="83"/>
    </location>
</feature>
<feature type="transmembrane region" description="Helical" evidence="1">
    <location>
        <begin position="121"/>
        <end position="137"/>
    </location>
</feature>
<protein>
    <recommendedName>
        <fullName evidence="4">EamA domain-containing protein</fullName>
    </recommendedName>
</protein>
<evidence type="ECO:0000256" key="1">
    <source>
        <dbReference type="SAM" id="Phobius"/>
    </source>
</evidence>
<reference evidence="2 3" key="1">
    <citation type="journal article" date="2015" name="Nature">
        <title>rRNA introns, odd ribosomes, and small enigmatic genomes across a large radiation of phyla.</title>
        <authorList>
            <person name="Brown C.T."/>
            <person name="Hug L.A."/>
            <person name="Thomas B.C."/>
            <person name="Sharon I."/>
            <person name="Castelle C.J."/>
            <person name="Singh A."/>
            <person name="Wilkins M.J."/>
            <person name="Williams K.H."/>
            <person name="Banfield J.F."/>
        </authorList>
    </citation>
    <scope>NUCLEOTIDE SEQUENCE [LARGE SCALE GENOMIC DNA]</scope>
</reference>
<sequence>MTWLYIALAAYLITAVAFILDKYLLHAPIPRPFAYSFWVALLSSFALVLVPFGVVIPSIKFLLVSLASGAAFFVGLIFLYKAIRMSEITIVATKVGAITAVATYLFSIIILKGYALDKSHMVALALMVFGMLILNRFKMKILGLAILSGLFSGLSFTLLKWAFNNSDLVNGIFWTRMGFIGAALLSLLFVAARKDIVLSFRHSTSSSKYLFLVNKLIAAGGFILLYYALFKGNASLINGLGGLQYVFIFIMAILFRNKIPGIAENLDDRSLVIKIIGLLCIVDGFIILNLSL</sequence>
<dbReference type="Proteomes" id="UP000033996">
    <property type="component" value="Unassembled WGS sequence"/>
</dbReference>
<feature type="transmembrane region" description="Helical" evidence="1">
    <location>
        <begin position="95"/>
        <end position="115"/>
    </location>
</feature>
<dbReference type="AlphaFoldDB" id="A0A837HS02"/>
<accession>A0A837HS02</accession>
<evidence type="ECO:0000313" key="2">
    <source>
        <dbReference type="EMBL" id="KKR07900.1"/>
    </source>
</evidence>
<feature type="transmembrane region" description="Helical" evidence="1">
    <location>
        <begin position="212"/>
        <end position="230"/>
    </location>
</feature>
<feature type="transmembrane region" description="Helical" evidence="1">
    <location>
        <begin position="144"/>
        <end position="163"/>
    </location>
</feature>
<proteinExistence type="predicted"/>
<feature type="transmembrane region" description="Helical" evidence="1">
    <location>
        <begin position="236"/>
        <end position="255"/>
    </location>
</feature>
<keyword evidence="1" id="KW-1133">Transmembrane helix</keyword>
<keyword evidence="1" id="KW-0812">Transmembrane</keyword>
<gene>
    <name evidence="2" type="ORF">UT35_C0019G0007</name>
</gene>
<feature type="transmembrane region" description="Helical" evidence="1">
    <location>
        <begin position="169"/>
        <end position="191"/>
    </location>
</feature>
<evidence type="ECO:0000313" key="3">
    <source>
        <dbReference type="Proteomes" id="UP000033996"/>
    </source>
</evidence>
<dbReference type="SUPFAM" id="SSF103481">
    <property type="entry name" value="Multidrug resistance efflux transporter EmrE"/>
    <property type="match status" value="1"/>
</dbReference>
<dbReference type="EMBL" id="LBWL01000019">
    <property type="protein sequence ID" value="KKR07900.1"/>
    <property type="molecule type" value="Genomic_DNA"/>
</dbReference>
<feature type="transmembrane region" description="Helical" evidence="1">
    <location>
        <begin position="271"/>
        <end position="290"/>
    </location>
</feature>
<evidence type="ECO:0008006" key="4">
    <source>
        <dbReference type="Google" id="ProtNLM"/>
    </source>
</evidence>
<comment type="caution">
    <text evidence="2">The sequence shown here is derived from an EMBL/GenBank/DDBJ whole genome shotgun (WGS) entry which is preliminary data.</text>
</comment>